<evidence type="ECO:0000313" key="3">
    <source>
        <dbReference type="EMBL" id="SHG97529.1"/>
    </source>
</evidence>
<proteinExistence type="predicted"/>
<reference evidence="3 4" key="1">
    <citation type="submission" date="2016-11" db="EMBL/GenBank/DDBJ databases">
        <authorList>
            <person name="Jaros S."/>
            <person name="Januszkiewicz K."/>
            <person name="Wedrychowicz H."/>
        </authorList>
    </citation>
    <scope>NUCLEOTIDE SEQUENCE [LARGE SCALE GENOMIC DNA]</scope>
    <source>
        <strain evidence="3 4">CGMCC 1.7049</strain>
    </source>
</reference>
<dbReference type="InterPro" id="IPR025388">
    <property type="entry name" value="Alginate_export_dom"/>
</dbReference>
<feature type="domain" description="Alginate export" evidence="2">
    <location>
        <begin position="61"/>
        <end position="441"/>
    </location>
</feature>
<dbReference type="AlphaFoldDB" id="A0A1M5P7X7"/>
<dbReference type="Proteomes" id="UP000199758">
    <property type="component" value="Unassembled WGS sequence"/>
</dbReference>
<organism evidence="3 4">
    <name type="scientific">Hydrocarboniphaga daqingensis</name>
    <dbReference type="NCBI Taxonomy" id="490188"/>
    <lineage>
        <taxon>Bacteria</taxon>
        <taxon>Pseudomonadati</taxon>
        <taxon>Pseudomonadota</taxon>
        <taxon>Gammaproteobacteria</taxon>
        <taxon>Nevskiales</taxon>
        <taxon>Nevskiaceae</taxon>
        <taxon>Hydrocarboniphaga</taxon>
    </lineage>
</organism>
<feature type="compositionally biased region" description="Basic and acidic residues" evidence="1">
    <location>
        <begin position="37"/>
        <end position="46"/>
    </location>
</feature>
<accession>A0A1M5P7X7</accession>
<feature type="region of interest" description="Disordered" evidence="1">
    <location>
        <begin position="25"/>
        <end position="46"/>
    </location>
</feature>
<keyword evidence="4" id="KW-1185">Reference proteome</keyword>
<sequence length="457" mass="51774">MIAIVLAAGVIGSAHSADDATAAPFKPIESRGYGTRNESEPPRYVRRASETGYESLSDLDWLQVGADYRARFELRHHDYRNGTDSDQPLLLRSRLFVGVDRIIDPLRLGVELQDARIVNSDAPNTTRDIDKLDILQAYAELYGRDWLGSGEPVRLQVGRLAFEYLDRRLISRNPWRNTTNNFEGFRAVFGSHNGIGWLDLLAVKPVLLDADEPDNDDKGRWFYAAIGSYSGWQQVVTLQPFAMLLEEHRNGSTPLDRDVYTYGVRGYGVFTSGFDYDATFAVQAGHSAALDTQAHAGVVEVGYTDTRPWKPRYSASIGYASGDRDPNDDENNRFNRLFGFGRPWSANDYHIWENIITPKLRVETRPSRDLQWEAGYSAFFLESDTDSWSVASRRDRTGQSGDFIGHEADTRVRWRSSPYLEIIGGYTHFFPGEFTRNTGPAPDSDFVYLELNFQLFK</sequence>
<name>A0A1M5P7X7_9GAMM</name>
<protein>
    <submittedName>
        <fullName evidence="3">Alginate export</fullName>
    </submittedName>
</protein>
<gene>
    <name evidence="3" type="ORF">SAMN04488068_2060</name>
</gene>
<dbReference type="STRING" id="490188.SAMN04488068_2060"/>
<dbReference type="Pfam" id="PF13372">
    <property type="entry name" value="Alginate_exp"/>
    <property type="match status" value="1"/>
</dbReference>
<dbReference type="RefSeq" id="WP_175550164.1">
    <property type="nucleotide sequence ID" value="NZ_FQWZ01000004.1"/>
</dbReference>
<evidence type="ECO:0000259" key="2">
    <source>
        <dbReference type="Pfam" id="PF13372"/>
    </source>
</evidence>
<evidence type="ECO:0000256" key="1">
    <source>
        <dbReference type="SAM" id="MobiDB-lite"/>
    </source>
</evidence>
<evidence type="ECO:0000313" key="4">
    <source>
        <dbReference type="Proteomes" id="UP000199758"/>
    </source>
</evidence>
<dbReference type="EMBL" id="FQWZ01000004">
    <property type="protein sequence ID" value="SHG97529.1"/>
    <property type="molecule type" value="Genomic_DNA"/>
</dbReference>
<dbReference type="InterPro" id="IPR053728">
    <property type="entry name" value="Alginate_Permeability_Chnl"/>
</dbReference>
<dbReference type="Gene3D" id="2.40.160.100">
    <property type="match status" value="1"/>
</dbReference>